<keyword evidence="3" id="KW-1185">Reference proteome</keyword>
<feature type="chain" id="PRO_5008689645" description="Outer membrane protein beta-barrel domain-containing protein" evidence="1">
    <location>
        <begin position="22"/>
        <end position="226"/>
    </location>
</feature>
<accession>A0A1C4C1U4</accession>
<evidence type="ECO:0000313" key="2">
    <source>
        <dbReference type="EMBL" id="SCC13040.1"/>
    </source>
</evidence>
<gene>
    <name evidence="2" type="ORF">GA0116948_103362</name>
</gene>
<feature type="signal peptide" evidence="1">
    <location>
        <begin position="1"/>
        <end position="21"/>
    </location>
</feature>
<organism evidence="2 3">
    <name type="scientific">Chitinophaga costaii</name>
    <dbReference type="NCBI Taxonomy" id="1335309"/>
    <lineage>
        <taxon>Bacteria</taxon>
        <taxon>Pseudomonadati</taxon>
        <taxon>Bacteroidota</taxon>
        <taxon>Chitinophagia</taxon>
        <taxon>Chitinophagales</taxon>
        <taxon>Chitinophagaceae</taxon>
        <taxon>Chitinophaga</taxon>
    </lineage>
</organism>
<evidence type="ECO:0008006" key="4">
    <source>
        <dbReference type="Google" id="ProtNLM"/>
    </source>
</evidence>
<sequence length="226" mass="25214">MYKRFLVAFLCLSLFCLRAFSQDKTGRELFSHSIGFTGFGGIMDDYSAATDYTGFGFTYSPRFNFAILSPSSSFSIGTHLSAGFSISAEDLYVINGDDNQAAFMLDAPLLLEYNFGNAATREAYKKWGFFVGAGYGWHISQAKVAVQDEYYGYGYLKEDIRARGPVFDAGMRFPIALASLGVRFSYQVNNNPGVVANIKGIFGFGVEYNFGAPTYQRKRAHVHYRR</sequence>
<dbReference type="AlphaFoldDB" id="A0A1C4C1U4"/>
<name>A0A1C4C1U4_9BACT</name>
<protein>
    <recommendedName>
        <fullName evidence="4">Outer membrane protein beta-barrel domain-containing protein</fullName>
    </recommendedName>
</protein>
<evidence type="ECO:0000313" key="3">
    <source>
        <dbReference type="Proteomes" id="UP000242818"/>
    </source>
</evidence>
<dbReference type="EMBL" id="FMAR01000003">
    <property type="protein sequence ID" value="SCC13040.1"/>
    <property type="molecule type" value="Genomic_DNA"/>
</dbReference>
<evidence type="ECO:0000256" key="1">
    <source>
        <dbReference type="SAM" id="SignalP"/>
    </source>
</evidence>
<dbReference type="STRING" id="1335309.GA0116948_103362"/>
<dbReference type="OrthoDB" id="661641at2"/>
<dbReference type="RefSeq" id="WP_089710442.1">
    <property type="nucleotide sequence ID" value="NZ_FMAR01000003.1"/>
</dbReference>
<proteinExistence type="predicted"/>
<reference evidence="2 3" key="1">
    <citation type="submission" date="2016-08" db="EMBL/GenBank/DDBJ databases">
        <authorList>
            <person name="Seilhamer J.J."/>
        </authorList>
    </citation>
    <scope>NUCLEOTIDE SEQUENCE [LARGE SCALE GENOMIC DNA]</scope>
    <source>
        <strain evidence="2 3">A37T2</strain>
    </source>
</reference>
<keyword evidence="1" id="KW-0732">Signal</keyword>
<dbReference type="Proteomes" id="UP000242818">
    <property type="component" value="Unassembled WGS sequence"/>
</dbReference>